<evidence type="ECO:0008006" key="5">
    <source>
        <dbReference type="Google" id="ProtNLM"/>
    </source>
</evidence>
<feature type="compositionally biased region" description="Low complexity" evidence="1">
    <location>
        <begin position="20"/>
        <end position="30"/>
    </location>
</feature>
<dbReference type="PROSITE" id="PS51257">
    <property type="entry name" value="PROKAR_LIPOPROTEIN"/>
    <property type="match status" value="1"/>
</dbReference>
<accession>A0ABN2ZJU7</accession>
<feature type="chain" id="PRO_5045865440" description="PknH-like extracellular domain-containing protein" evidence="2">
    <location>
        <begin position="25"/>
        <end position="263"/>
    </location>
</feature>
<proteinExistence type="predicted"/>
<organism evidence="3 4">
    <name type="scientific">Nocardioides koreensis</name>
    <dbReference type="NCBI Taxonomy" id="433651"/>
    <lineage>
        <taxon>Bacteria</taxon>
        <taxon>Bacillati</taxon>
        <taxon>Actinomycetota</taxon>
        <taxon>Actinomycetes</taxon>
        <taxon>Propionibacteriales</taxon>
        <taxon>Nocardioidaceae</taxon>
        <taxon>Nocardioides</taxon>
    </lineage>
</organism>
<keyword evidence="2" id="KW-0732">Signal</keyword>
<keyword evidence="4" id="KW-1185">Reference proteome</keyword>
<evidence type="ECO:0000256" key="1">
    <source>
        <dbReference type="SAM" id="MobiDB-lite"/>
    </source>
</evidence>
<dbReference type="Proteomes" id="UP001501771">
    <property type="component" value="Unassembled WGS sequence"/>
</dbReference>
<feature type="signal peptide" evidence="2">
    <location>
        <begin position="1"/>
        <end position="24"/>
    </location>
</feature>
<dbReference type="EMBL" id="BAAAQR010000003">
    <property type="protein sequence ID" value="GAA2143199.1"/>
    <property type="molecule type" value="Genomic_DNA"/>
</dbReference>
<protein>
    <recommendedName>
        <fullName evidence="5">PknH-like extracellular domain-containing protein</fullName>
    </recommendedName>
</protein>
<name>A0ABN2ZJU7_9ACTN</name>
<feature type="region of interest" description="Disordered" evidence="1">
    <location>
        <begin position="20"/>
        <end position="89"/>
    </location>
</feature>
<sequence length="263" mass="27692">MPRLPLLSLVALALVVSGCGSSHSSQPLSSAPVHQRQHDGDAGSTPRTPSTSPATPSADATETAPPAKTHAPRHRQRVPVPAPGRASARRAPLETHLLAAERVPALTARTDGGGWTVTSTGPEDSVSVGACQETALETIGAVSAVRRTYAPSDDSRGSAVQVVARFADDKSAWRAHEVLRSWHEACETEVGPLRTVTVDSGTGENYRVRYAASQARRARVAAFGIVANGPYLCVVEIKAVRGDFPADRAPARSAVRRIARSFT</sequence>
<evidence type="ECO:0000256" key="2">
    <source>
        <dbReference type="SAM" id="SignalP"/>
    </source>
</evidence>
<reference evidence="3 4" key="1">
    <citation type="journal article" date="2019" name="Int. J. Syst. Evol. Microbiol.">
        <title>The Global Catalogue of Microorganisms (GCM) 10K type strain sequencing project: providing services to taxonomists for standard genome sequencing and annotation.</title>
        <authorList>
            <consortium name="The Broad Institute Genomics Platform"/>
            <consortium name="The Broad Institute Genome Sequencing Center for Infectious Disease"/>
            <person name="Wu L."/>
            <person name="Ma J."/>
        </authorList>
    </citation>
    <scope>NUCLEOTIDE SEQUENCE [LARGE SCALE GENOMIC DNA]</scope>
    <source>
        <strain evidence="3 4">JCM 16022</strain>
    </source>
</reference>
<feature type="compositionally biased region" description="Low complexity" evidence="1">
    <location>
        <begin position="42"/>
        <end position="67"/>
    </location>
</feature>
<evidence type="ECO:0000313" key="4">
    <source>
        <dbReference type="Proteomes" id="UP001501771"/>
    </source>
</evidence>
<gene>
    <name evidence="3" type="ORF">GCM10009844_15400</name>
</gene>
<evidence type="ECO:0000313" key="3">
    <source>
        <dbReference type="EMBL" id="GAA2143199.1"/>
    </source>
</evidence>
<dbReference type="RefSeq" id="WP_344149754.1">
    <property type="nucleotide sequence ID" value="NZ_BAAAQR010000003.1"/>
</dbReference>
<comment type="caution">
    <text evidence="3">The sequence shown here is derived from an EMBL/GenBank/DDBJ whole genome shotgun (WGS) entry which is preliminary data.</text>
</comment>